<name>A0A0B4XN10_9GAMM</name>
<reference evidence="1 2" key="1">
    <citation type="journal article" date="2012" name="J. Bacteriol.">
        <title>Genome sequence of an alkane-degrading bacterium, Alcanivorax pacificus type strain W11-5, isolated from deep sea sediment.</title>
        <authorList>
            <person name="Lai Q."/>
            <person name="Shao Z."/>
        </authorList>
    </citation>
    <scope>NUCLEOTIDE SEQUENCE [LARGE SCALE GENOMIC DNA]</scope>
    <source>
        <strain evidence="1 2">W11-5</strain>
    </source>
</reference>
<protein>
    <submittedName>
        <fullName evidence="1">Uncharacterized protein</fullName>
    </submittedName>
</protein>
<dbReference type="RefSeq" id="WP_008735263.1">
    <property type="nucleotide sequence ID" value="NZ_CP004387.1"/>
</dbReference>
<gene>
    <name evidence="1" type="ORF">S7S_10170</name>
</gene>
<dbReference type="Proteomes" id="UP000006764">
    <property type="component" value="Chromosome"/>
</dbReference>
<dbReference type="OrthoDB" id="6080003at2"/>
<evidence type="ECO:0000313" key="1">
    <source>
        <dbReference type="EMBL" id="AJD48446.1"/>
    </source>
</evidence>
<dbReference type="EMBL" id="CP004387">
    <property type="protein sequence ID" value="AJD48446.1"/>
    <property type="molecule type" value="Genomic_DNA"/>
</dbReference>
<keyword evidence="2" id="KW-1185">Reference proteome</keyword>
<sequence>MSRMVRDSETSGLRERLFFAQDMLRLLQQQRELGAARGRLLALRGAVVSHGYSVLVGLVRQAAKSYQVPDYASRVSLATLEQAFADAGVEAPEMALVARARRDRADLICWLDQEMMALFGAAGLARRPSPRNETNLLAVAAEDPYAVLEDGDLQRLTAMLDRVGTLLEDCAPYAQEW</sequence>
<proteinExistence type="predicted"/>
<dbReference type="AlphaFoldDB" id="A0A0B4XN10"/>
<organism evidence="1 2">
    <name type="scientific">Isoalcanivorax pacificus W11-5</name>
    <dbReference type="NCBI Taxonomy" id="391936"/>
    <lineage>
        <taxon>Bacteria</taxon>
        <taxon>Pseudomonadati</taxon>
        <taxon>Pseudomonadota</taxon>
        <taxon>Gammaproteobacteria</taxon>
        <taxon>Oceanospirillales</taxon>
        <taxon>Alcanivoracaceae</taxon>
        <taxon>Isoalcanivorax</taxon>
    </lineage>
</organism>
<dbReference type="KEGG" id="apac:S7S_10170"/>
<dbReference type="STRING" id="391936.S7S_10170"/>
<evidence type="ECO:0000313" key="2">
    <source>
        <dbReference type="Proteomes" id="UP000006764"/>
    </source>
</evidence>
<accession>A0A0B4XN10</accession>
<dbReference type="HOGENOM" id="CLU_1529437_0_0_6"/>